<evidence type="ECO:0000256" key="3">
    <source>
        <dbReference type="ARBA" id="ARBA00022840"/>
    </source>
</evidence>
<reference evidence="5 6" key="1">
    <citation type="submission" date="2017-08" db="EMBL/GenBank/DDBJ databases">
        <title>Complete Genome Sequence of Bacillus kochii Oregon-R-modENCODE STRAIN BDGP4, isolated from Drosophila melanogaster gut.</title>
        <authorList>
            <person name="Wan K.H."/>
            <person name="Yu C."/>
            <person name="Park S."/>
            <person name="Hammonds A.S."/>
            <person name="Booth B.W."/>
            <person name="Celniker S.E."/>
        </authorList>
    </citation>
    <scope>NUCLEOTIDE SEQUENCE [LARGE SCALE GENOMIC DNA]</scope>
    <source>
        <strain evidence="5 6">BDGP4</strain>
    </source>
</reference>
<evidence type="ECO:0000259" key="4">
    <source>
        <dbReference type="PROSITE" id="PS50893"/>
    </source>
</evidence>
<proteinExistence type="predicted"/>
<dbReference type="AlphaFoldDB" id="A0A248TJ99"/>
<gene>
    <name evidence="5" type="ORF">CKF48_13715</name>
</gene>
<dbReference type="SMART" id="SM00382">
    <property type="entry name" value="AAA"/>
    <property type="match status" value="2"/>
</dbReference>
<dbReference type="PANTHER" id="PTHR19211:SF95">
    <property type="entry name" value="ABC TRANSPORTER F FAMILY MEMBER 2"/>
    <property type="match status" value="1"/>
</dbReference>
<evidence type="ECO:0000313" key="6">
    <source>
        <dbReference type="Proteomes" id="UP000215137"/>
    </source>
</evidence>
<dbReference type="Gene3D" id="3.40.50.300">
    <property type="entry name" value="P-loop containing nucleotide triphosphate hydrolases"/>
    <property type="match status" value="2"/>
</dbReference>
<sequence length="490" mass="57054">MTHSILIKNMSFQYHSMDKRIFSDVNVSIDEHWKLALLGRNGRGKTTFMNILTNKLQYRGTIQTPLTFKYFPAFPLQEENLTVLELLLKENPNVDRWRIDYELSLIGLPPHISQRKFHQLSGGEQVRVLLVELFLNEDAFPLIDELTNNLDKEGRNMIGNYLRMKEGFIVISHDESFLNQFVDHVLAIEKQSLTLIKGNVDVWRREKENADQLAESRNSKLKSEIKRLNEVSGKVNQWGMKRENSTKDASERRLAAKQMKRAKAIKKRTEAMVSEKEGLIDNRERVSQLKMLVKQPEKQVLYFRDFSILRDGTPLFQPISIDMYPNDRLFIEGSNGVGKSTLLQFILGVKYLETVGEYRIHLPRKISILNQKNEQDVDYASYLQQLTIKEEKQAFWHLLYQLGIDRHSFTDTSSQHWSAGEQKKVFLAHALLGENNLFIWDEVTNYLDIFVIQQLVETIKVYQPTMIAVDHNESYINAIATKTISLIPYE</sequence>
<organism evidence="5 6">
    <name type="scientific">Cytobacillus kochii</name>
    <dbReference type="NCBI Taxonomy" id="859143"/>
    <lineage>
        <taxon>Bacteria</taxon>
        <taxon>Bacillati</taxon>
        <taxon>Bacillota</taxon>
        <taxon>Bacilli</taxon>
        <taxon>Bacillales</taxon>
        <taxon>Bacillaceae</taxon>
        <taxon>Cytobacillus</taxon>
    </lineage>
</organism>
<dbReference type="Proteomes" id="UP000215137">
    <property type="component" value="Chromosome"/>
</dbReference>
<keyword evidence="6" id="KW-1185">Reference proteome</keyword>
<evidence type="ECO:0000313" key="5">
    <source>
        <dbReference type="EMBL" id="ASV68288.1"/>
    </source>
</evidence>
<keyword evidence="2" id="KW-0547">Nucleotide-binding</keyword>
<dbReference type="OrthoDB" id="9762369at2"/>
<dbReference type="EMBL" id="CP022983">
    <property type="protein sequence ID" value="ASV68288.1"/>
    <property type="molecule type" value="Genomic_DNA"/>
</dbReference>
<dbReference type="InterPro" id="IPR003593">
    <property type="entry name" value="AAA+_ATPase"/>
</dbReference>
<keyword evidence="3 5" id="KW-0067">ATP-binding</keyword>
<dbReference type="RefSeq" id="WP_095371858.1">
    <property type="nucleotide sequence ID" value="NZ_CP022983.1"/>
</dbReference>
<dbReference type="CDD" id="cd03221">
    <property type="entry name" value="ABCF_EF-3"/>
    <property type="match status" value="1"/>
</dbReference>
<name>A0A248TJ99_9BACI</name>
<dbReference type="PROSITE" id="PS00211">
    <property type="entry name" value="ABC_TRANSPORTER_1"/>
    <property type="match status" value="1"/>
</dbReference>
<accession>A0A248TJ99</accession>
<dbReference type="KEGG" id="bko:CKF48_13715"/>
<dbReference type="SUPFAM" id="SSF52540">
    <property type="entry name" value="P-loop containing nucleoside triphosphate hydrolases"/>
    <property type="match status" value="2"/>
</dbReference>
<keyword evidence="1" id="KW-0677">Repeat</keyword>
<dbReference type="Pfam" id="PF00005">
    <property type="entry name" value="ABC_tran"/>
    <property type="match status" value="2"/>
</dbReference>
<feature type="domain" description="ABC transporter" evidence="4">
    <location>
        <begin position="5"/>
        <end position="215"/>
    </location>
</feature>
<dbReference type="PROSITE" id="PS50893">
    <property type="entry name" value="ABC_TRANSPORTER_2"/>
    <property type="match status" value="1"/>
</dbReference>
<dbReference type="GO" id="GO:0005524">
    <property type="term" value="F:ATP binding"/>
    <property type="evidence" value="ECO:0007669"/>
    <property type="project" value="UniProtKB-KW"/>
</dbReference>
<dbReference type="GO" id="GO:0016887">
    <property type="term" value="F:ATP hydrolysis activity"/>
    <property type="evidence" value="ECO:0007669"/>
    <property type="project" value="InterPro"/>
</dbReference>
<dbReference type="InterPro" id="IPR050611">
    <property type="entry name" value="ABCF"/>
</dbReference>
<evidence type="ECO:0000256" key="1">
    <source>
        <dbReference type="ARBA" id="ARBA00022737"/>
    </source>
</evidence>
<dbReference type="PANTHER" id="PTHR19211">
    <property type="entry name" value="ATP-BINDING TRANSPORT PROTEIN-RELATED"/>
    <property type="match status" value="1"/>
</dbReference>
<evidence type="ECO:0000256" key="2">
    <source>
        <dbReference type="ARBA" id="ARBA00022741"/>
    </source>
</evidence>
<dbReference type="InterPro" id="IPR017871">
    <property type="entry name" value="ABC_transporter-like_CS"/>
</dbReference>
<dbReference type="InterPro" id="IPR003439">
    <property type="entry name" value="ABC_transporter-like_ATP-bd"/>
</dbReference>
<protein>
    <submittedName>
        <fullName evidence="5">ABC transporter ATP-binding protein</fullName>
    </submittedName>
</protein>
<dbReference type="InterPro" id="IPR027417">
    <property type="entry name" value="P-loop_NTPase"/>
</dbReference>